<evidence type="ECO:0000313" key="2">
    <source>
        <dbReference type="EMBL" id="QFQ94877.1"/>
    </source>
</evidence>
<gene>
    <name evidence="2" type="ORF">F9278_00230</name>
</gene>
<evidence type="ECO:0000256" key="1">
    <source>
        <dbReference type="SAM" id="MobiDB-lite"/>
    </source>
</evidence>
<organism evidence="2 3">
    <name type="scientific">Streptomyces phaeolivaceus</name>
    <dbReference type="NCBI Taxonomy" id="2653200"/>
    <lineage>
        <taxon>Bacteria</taxon>
        <taxon>Bacillati</taxon>
        <taxon>Actinomycetota</taxon>
        <taxon>Actinomycetes</taxon>
        <taxon>Kitasatosporales</taxon>
        <taxon>Streptomycetaceae</taxon>
        <taxon>Streptomyces</taxon>
    </lineage>
</organism>
<name>A0A5P8JWS4_9ACTN</name>
<reference evidence="2 3" key="1">
    <citation type="submission" date="2019-10" db="EMBL/GenBank/DDBJ databases">
        <title>Streptomyces sp. strain GY16 isolated from leaves of Broussonetia papyrifera.</title>
        <authorList>
            <person name="Mo P."/>
        </authorList>
    </citation>
    <scope>NUCLEOTIDE SEQUENCE [LARGE SCALE GENOMIC DNA]</scope>
    <source>
        <strain evidence="2 3">GY16</strain>
        <plasmid evidence="2 3">unnamed1</plasmid>
    </source>
</reference>
<keyword evidence="3" id="KW-1185">Reference proteome</keyword>
<feature type="region of interest" description="Disordered" evidence="1">
    <location>
        <begin position="196"/>
        <end position="217"/>
    </location>
</feature>
<protein>
    <submittedName>
        <fullName evidence="2">Uncharacterized protein</fullName>
    </submittedName>
</protein>
<geneLocation type="plasmid" evidence="2 3">
    <name>unnamed1</name>
</geneLocation>
<keyword evidence="2" id="KW-0614">Plasmid</keyword>
<sequence length="217" mass="24654">MPRKRITLQLSVQQAGRLRLLIKRHREAETQFFKSLVEERAADLAEPVDTPQWERAVARLRRQARMEAAEVRPVRWPALDVLMERALKERLQLEDLAGPWLPLTAGERTRLSLSGRWPACLSGCEHGTAERAFTLDDKVVLQLRTAAWRVSEPVLKELEEKNLIGPQADLSEEARVERDRLAAKLYPSSRIAREAVEDHWPDPEEDQVAGAGTAGNM</sequence>
<dbReference type="AlphaFoldDB" id="A0A5P8JWS4"/>
<dbReference type="Proteomes" id="UP000327294">
    <property type="component" value="Plasmid unnamed1"/>
</dbReference>
<dbReference type="RefSeq" id="WP_152166411.1">
    <property type="nucleotide sequence ID" value="NZ_CP045095.1"/>
</dbReference>
<dbReference type="KEGG" id="sphv:F9278_00230"/>
<proteinExistence type="predicted"/>
<accession>A0A5P8JWS4</accession>
<evidence type="ECO:0000313" key="3">
    <source>
        <dbReference type="Proteomes" id="UP000327294"/>
    </source>
</evidence>
<dbReference type="EMBL" id="CP045095">
    <property type="protein sequence ID" value="QFQ94877.1"/>
    <property type="molecule type" value="Genomic_DNA"/>
</dbReference>